<comment type="similarity">
    <text evidence="1">In the C-terminal section; belongs to the class-I pyridoxal-phosphate-dependent aminotransferase family.</text>
</comment>
<dbReference type="SMART" id="SM00345">
    <property type="entry name" value="HTH_GNTR"/>
    <property type="match status" value="1"/>
</dbReference>
<keyword evidence="9" id="KW-1185">Reference proteome</keyword>
<name>A0A852ZQW8_9ACTN</name>
<feature type="region of interest" description="Disordered" evidence="6">
    <location>
        <begin position="88"/>
        <end position="113"/>
    </location>
</feature>
<keyword evidence="3" id="KW-0805">Transcription regulation</keyword>
<feature type="domain" description="HTH gntR-type" evidence="7">
    <location>
        <begin position="22"/>
        <end position="90"/>
    </location>
</feature>
<dbReference type="CDD" id="cd07377">
    <property type="entry name" value="WHTH_GntR"/>
    <property type="match status" value="1"/>
</dbReference>
<sequence>MDVSWTTAAWELLLPVGAAPARGRGRLLRAALREAVRGGSLPPGTRMPSSRDLARDLGVSRGLVTEAYAQLHAEGYLVSRQGAGTWVATPRVRPRPHPGETPAGPPPTTGPPPVDLRPGLPDLRLFPRTAWAAAQRRVLDRLVHQHLGYPDPRGLPELRAALADLLVRRRGVAVRPDDLVVCSGVAQALALLARVLRDRGHRAVAVEDPGSPPEHGLLALAGLRTVPVPVHHDGIDVAALAAGPARVAVVTPAHQFPTGIAYPPPARAALLDWARARAGLVVEDDYDGDFRYDREPVGALQGLDPEHVAYTGSVSKSLAPGLRLGWLVAPPDLREEVVAVKRLTDLGNPVPDQAALADLIRGGGYDRHLRRCQRAYRQRRDVLVAALERHFPDARVSGVAAGLHAVVEFPGGPTRRAAMLDGAARSGVRLHPLADYRHAGAPPPGDDGPWRVVLGYAHLTPGEIERAVRRLAHGVLAGRPSAARR</sequence>
<comment type="caution">
    <text evidence="8">The sequence shown here is derived from an EMBL/GenBank/DDBJ whole genome shotgun (WGS) entry which is preliminary data.</text>
</comment>
<dbReference type="InterPro" id="IPR015421">
    <property type="entry name" value="PyrdxlP-dep_Trfase_major"/>
</dbReference>
<dbReference type="Gene3D" id="3.40.640.10">
    <property type="entry name" value="Type I PLP-dependent aspartate aminotransferase-like (Major domain)"/>
    <property type="match status" value="1"/>
</dbReference>
<dbReference type="SUPFAM" id="SSF46785">
    <property type="entry name" value="Winged helix' DNA-binding domain"/>
    <property type="match status" value="1"/>
</dbReference>
<protein>
    <submittedName>
        <fullName evidence="8">GntR family transcriptional regulator/MocR family aminotransferase</fullName>
    </submittedName>
</protein>
<evidence type="ECO:0000313" key="9">
    <source>
        <dbReference type="Proteomes" id="UP000567795"/>
    </source>
</evidence>
<feature type="compositionally biased region" description="Pro residues" evidence="6">
    <location>
        <begin position="103"/>
        <end position="113"/>
    </location>
</feature>
<dbReference type="InterPro" id="IPR015424">
    <property type="entry name" value="PyrdxlP-dep_Trfase"/>
</dbReference>
<evidence type="ECO:0000256" key="5">
    <source>
        <dbReference type="ARBA" id="ARBA00023163"/>
    </source>
</evidence>
<dbReference type="GO" id="GO:0003677">
    <property type="term" value="F:DNA binding"/>
    <property type="evidence" value="ECO:0007669"/>
    <property type="project" value="UniProtKB-KW"/>
</dbReference>
<dbReference type="GO" id="GO:0008483">
    <property type="term" value="F:transaminase activity"/>
    <property type="evidence" value="ECO:0007669"/>
    <property type="project" value="UniProtKB-KW"/>
</dbReference>
<dbReference type="Gene3D" id="1.10.10.10">
    <property type="entry name" value="Winged helix-like DNA-binding domain superfamily/Winged helix DNA-binding domain"/>
    <property type="match status" value="1"/>
</dbReference>
<dbReference type="Pfam" id="PF00155">
    <property type="entry name" value="Aminotran_1_2"/>
    <property type="match status" value="1"/>
</dbReference>
<dbReference type="InterPro" id="IPR004839">
    <property type="entry name" value="Aminotransferase_I/II_large"/>
</dbReference>
<dbReference type="CDD" id="cd00609">
    <property type="entry name" value="AAT_like"/>
    <property type="match status" value="1"/>
</dbReference>
<organism evidence="8 9">
    <name type="scientific">Allostreptomyces psammosilenae</name>
    <dbReference type="NCBI Taxonomy" id="1892865"/>
    <lineage>
        <taxon>Bacteria</taxon>
        <taxon>Bacillati</taxon>
        <taxon>Actinomycetota</taxon>
        <taxon>Actinomycetes</taxon>
        <taxon>Kitasatosporales</taxon>
        <taxon>Streptomycetaceae</taxon>
        <taxon>Allostreptomyces</taxon>
    </lineage>
</organism>
<dbReference type="Pfam" id="PF00392">
    <property type="entry name" value="GntR"/>
    <property type="match status" value="1"/>
</dbReference>
<keyword evidence="8" id="KW-0808">Transferase</keyword>
<dbReference type="InterPro" id="IPR000524">
    <property type="entry name" value="Tscrpt_reg_HTH_GntR"/>
</dbReference>
<evidence type="ECO:0000256" key="1">
    <source>
        <dbReference type="ARBA" id="ARBA00005384"/>
    </source>
</evidence>
<keyword evidence="2" id="KW-0663">Pyridoxal phosphate</keyword>
<dbReference type="RefSeq" id="WP_179813640.1">
    <property type="nucleotide sequence ID" value="NZ_JACBZD010000001.1"/>
</dbReference>
<reference evidence="8 9" key="1">
    <citation type="submission" date="2020-07" db="EMBL/GenBank/DDBJ databases">
        <title>Sequencing the genomes of 1000 actinobacteria strains.</title>
        <authorList>
            <person name="Klenk H.-P."/>
        </authorList>
    </citation>
    <scope>NUCLEOTIDE SEQUENCE [LARGE SCALE GENOMIC DNA]</scope>
    <source>
        <strain evidence="8 9">DSM 42178</strain>
    </source>
</reference>
<accession>A0A852ZQW8</accession>
<dbReference type="GO" id="GO:0003700">
    <property type="term" value="F:DNA-binding transcription factor activity"/>
    <property type="evidence" value="ECO:0007669"/>
    <property type="project" value="InterPro"/>
</dbReference>
<evidence type="ECO:0000256" key="6">
    <source>
        <dbReference type="SAM" id="MobiDB-lite"/>
    </source>
</evidence>
<keyword evidence="4" id="KW-0238">DNA-binding</keyword>
<evidence type="ECO:0000313" key="8">
    <source>
        <dbReference type="EMBL" id="NYI04793.1"/>
    </source>
</evidence>
<dbReference type="AlphaFoldDB" id="A0A852ZQW8"/>
<dbReference type="PANTHER" id="PTHR46577:SF1">
    <property type="entry name" value="HTH-TYPE TRANSCRIPTIONAL REGULATORY PROTEIN GABR"/>
    <property type="match status" value="1"/>
</dbReference>
<dbReference type="InterPro" id="IPR051446">
    <property type="entry name" value="HTH_trans_reg/aminotransferase"/>
</dbReference>
<dbReference type="SUPFAM" id="SSF53383">
    <property type="entry name" value="PLP-dependent transferases"/>
    <property type="match status" value="1"/>
</dbReference>
<evidence type="ECO:0000256" key="4">
    <source>
        <dbReference type="ARBA" id="ARBA00023125"/>
    </source>
</evidence>
<dbReference type="PANTHER" id="PTHR46577">
    <property type="entry name" value="HTH-TYPE TRANSCRIPTIONAL REGULATORY PROTEIN GABR"/>
    <property type="match status" value="1"/>
</dbReference>
<gene>
    <name evidence="8" type="ORF">FHU37_001736</name>
</gene>
<dbReference type="GO" id="GO:0030170">
    <property type="term" value="F:pyridoxal phosphate binding"/>
    <property type="evidence" value="ECO:0007669"/>
    <property type="project" value="InterPro"/>
</dbReference>
<keyword evidence="8" id="KW-0032">Aminotransferase</keyword>
<dbReference type="Proteomes" id="UP000567795">
    <property type="component" value="Unassembled WGS sequence"/>
</dbReference>
<dbReference type="InterPro" id="IPR036390">
    <property type="entry name" value="WH_DNA-bd_sf"/>
</dbReference>
<evidence type="ECO:0000256" key="3">
    <source>
        <dbReference type="ARBA" id="ARBA00023015"/>
    </source>
</evidence>
<dbReference type="PRINTS" id="PR00035">
    <property type="entry name" value="HTHGNTR"/>
</dbReference>
<evidence type="ECO:0000256" key="2">
    <source>
        <dbReference type="ARBA" id="ARBA00022898"/>
    </source>
</evidence>
<dbReference type="PROSITE" id="PS50949">
    <property type="entry name" value="HTH_GNTR"/>
    <property type="match status" value="1"/>
</dbReference>
<keyword evidence="5" id="KW-0804">Transcription</keyword>
<proteinExistence type="inferred from homology"/>
<evidence type="ECO:0000259" key="7">
    <source>
        <dbReference type="PROSITE" id="PS50949"/>
    </source>
</evidence>
<dbReference type="InterPro" id="IPR036388">
    <property type="entry name" value="WH-like_DNA-bd_sf"/>
</dbReference>
<dbReference type="EMBL" id="JACBZD010000001">
    <property type="protein sequence ID" value="NYI04793.1"/>
    <property type="molecule type" value="Genomic_DNA"/>
</dbReference>